<proteinExistence type="predicted"/>
<dbReference type="CDD" id="cd00146">
    <property type="entry name" value="PKD"/>
    <property type="match status" value="2"/>
</dbReference>
<dbReference type="EMBL" id="FNBA01000004">
    <property type="protein sequence ID" value="SDE99073.1"/>
    <property type="molecule type" value="Genomic_DNA"/>
</dbReference>
<accession>A0A1G7HFI9</accession>
<keyword evidence="3" id="KW-1185">Reference proteome</keyword>
<organism evidence="2 3">
    <name type="scientific">Ulvibacter litoralis</name>
    <dbReference type="NCBI Taxonomy" id="227084"/>
    <lineage>
        <taxon>Bacteria</taxon>
        <taxon>Pseudomonadati</taxon>
        <taxon>Bacteroidota</taxon>
        <taxon>Flavobacteriia</taxon>
        <taxon>Flavobacteriales</taxon>
        <taxon>Flavobacteriaceae</taxon>
        <taxon>Ulvibacter</taxon>
    </lineage>
</organism>
<dbReference type="AlphaFoldDB" id="A0A1G7HFI9"/>
<dbReference type="PROSITE" id="PS50093">
    <property type="entry name" value="PKD"/>
    <property type="match status" value="2"/>
</dbReference>
<evidence type="ECO:0000259" key="1">
    <source>
        <dbReference type="PROSITE" id="PS50093"/>
    </source>
</evidence>
<dbReference type="InterPro" id="IPR013783">
    <property type="entry name" value="Ig-like_fold"/>
</dbReference>
<dbReference type="InterPro" id="IPR022409">
    <property type="entry name" value="PKD/Chitinase_dom"/>
</dbReference>
<dbReference type="Proteomes" id="UP000199321">
    <property type="component" value="Unassembled WGS sequence"/>
</dbReference>
<dbReference type="SMART" id="SM00089">
    <property type="entry name" value="PKD"/>
    <property type="match status" value="2"/>
</dbReference>
<evidence type="ECO:0000313" key="2">
    <source>
        <dbReference type="EMBL" id="SDE99073.1"/>
    </source>
</evidence>
<sequence length="335" mass="38246">MSSDKNMTNHIDKLVIYLFIAAFLISAGTFAFRYSKYAPCDEVLFTVNAKDFRAGEMIKFKDNTTGAAEWKWEFGDSTVSSYQKDPLHVFKKEGEYKVRLIVNNICERVETVVIKEKLTLLDSTKFPVFTLPESIRVGQTLNVKDETDNASTWEWRFGESATIDADTKRAEYVYEEAGLKTVSLVVNGDLTYITKKRINVTPIPGEKKNITEIDVPKREKGWNIKRAPKDAMIKDKPGDAGQHKPTVVPYINERDFEIKLNLISKEKTTPQAFSEYFCGDINKPVVVNGKNTTFLVFCEKIRDRGIKIKKLNLFRDKGSNCIKTIIVDYKKTGLF</sequence>
<gene>
    <name evidence="2" type="ORF">SAMN05421855_10458</name>
</gene>
<evidence type="ECO:0000313" key="3">
    <source>
        <dbReference type="Proteomes" id="UP000199321"/>
    </source>
</evidence>
<dbReference type="SUPFAM" id="SSF49299">
    <property type="entry name" value="PKD domain"/>
    <property type="match status" value="2"/>
</dbReference>
<dbReference type="OrthoDB" id="1491323at2"/>
<name>A0A1G7HFI9_9FLAO</name>
<dbReference type="Gene3D" id="2.60.40.10">
    <property type="entry name" value="Immunoglobulins"/>
    <property type="match status" value="2"/>
</dbReference>
<dbReference type="RefSeq" id="WP_093144726.1">
    <property type="nucleotide sequence ID" value="NZ_BMWO01000004.1"/>
</dbReference>
<dbReference type="Pfam" id="PF18911">
    <property type="entry name" value="PKD_4"/>
    <property type="match status" value="1"/>
</dbReference>
<feature type="domain" description="PKD" evidence="1">
    <location>
        <begin position="70"/>
        <end position="104"/>
    </location>
</feature>
<protein>
    <submittedName>
        <fullName evidence="2">PKD domain-containing protein</fullName>
    </submittedName>
</protein>
<dbReference type="InterPro" id="IPR035986">
    <property type="entry name" value="PKD_dom_sf"/>
</dbReference>
<dbReference type="InterPro" id="IPR000601">
    <property type="entry name" value="PKD_dom"/>
</dbReference>
<feature type="domain" description="PKD" evidence="1">
    <location>
        <begin position="145"/>
        <end position="187"/>
    </location>
</feature>
<reference evidence="2 3" key="1">
    <citation type="submission" date="2016-10" db="EMBL/GenBank/DDBJ databases">
        <authorList>
            <person name="de Groot N.N."/>
        </authorList>
    </citation>
    <scope>NUCLEOTIDE SEQUENCE [LARGE SCALE GENOMIC DNA]</scope>
    <source>
        <strain evidence="2 3">DSM 16195</strain>
    </source>
</reference>
<dbReference type="STRING" id="227084.SAMN05421855_10458"/>